<dbReference type="EMBL" id="NNRK01000033">
    <property type="protein sequence ID" value="OYR11337.1"/>
    <property type="molecule type" value="Genomic_DNA"/>
</dbReference>
<organism evidence="1 2">
    <name type="scientific">Brucella rhizosphaerae</name>
    <dbReference type="NCBI Taxonomy" id="571254"/>
    <lineage>
        <taxon>Bacteria</taxon>
        <taxon>Pseudomonadati</taxon>
        <taxon>Pseudomonadota</taxon>
        <taxon>Alphaproteobacteria</taxon>
        <taxon>Hyphomicrobiales</taxon>
        <taxon>Brucellaceae</taxon>
        <taxon>Brucella/Ochrobactrum group</taxon>
        <taxon>Brucella</taxon>
    </lineage>
</organism>
<dbReference type="AlphaFoldDB" id="A0A256F8Y6"/>
<evidence type="ECO:0000313" key="1">
    <source>
        <dbReference type="EMBL" id="OYR11337.1"/>
    </source>
</evidence>
<keyword evidence="2" id="KW-1185">Reference proteome</keyword>
<gene>
    <name evidence="1" type="ORF">CEV32_1635</name>
</gene>
<sequence>MVSLPLVSSGKPDLAAQAIKIDEITIMGAPHPLWLTLGSPLYTILLMHDSEARKLAFE</sequence>
<reference evidence="1 2" key="1">
    <citation type="submission" date="2017-07" db="EMBL/GenBank/DDBJ databases">
        <title>Phylogenetic study on the rhizospheric bacterium Ochrobactrum sp. A44.</title>
        <authorList>
            <person name="Krzyzanowska D.M."/>
            <person name="Ossowicki A."/>
            <person name="Rajewska M."/>
            <person name="Maciag T."/>
            <person name="Kaczynski Z."/>
            <person name="Czerwicka M."/>
            <person name="Jafra S."/>
        </authorList>
    </citation>
    <scope>NUCLEOTIDE SEQUENCE [LARGE SCALE GENOMIC DNA]</scope>
    <source>
        <strain evidence="1 2">PR17</strain>
    </source>
</reference>
<evidence type="ECO:0000313" key="2">
    <source>
        <dbReference type="Proteomes" id="UP000216345"/>
    </source>
</evidence>
<protein>
    <submittedName>
        <fullName evidence="1">Uncharacterized protein</fullName>
    </submittedName>
</protein>
<proteinExistence type="predicted"/>
<dbReference type="Proteomes" id="UP000216345">
    <property type="component" value="Unassembled WGS sequence"/>
</dbReference>
<name>A0A256F8Y6_9HYPH</name>
<comment type="caution">
    <text evidence="1">The sequence shown here is derived from an EMBL/GenBank/DDBJ whole genome shotgun (WGS) entry which is preliminary data.</text>
</comment>
<accession>A0A256F8Y6</accession>